<reference evidence="2 3" key="1">
    <citation type="submission" date="2024-12" db="EMBL/GenBank/DDBJ databases">
        <title>The coexistence of Mycolicibacterium septicum and Mycolicibacterium nivoides in clinical samples.</title>
        <authorList>
            <person name="Wang C."/>
            <person name="Feng Y."/>
            <person name="Zong Z."/>
        </authorList>
    </citation>
    <scope>NUCLEOTIDE SEQUENCE [LARGE SCALE GENOMIC DNA]</scope>
    <source>
        <strain evidence="2 3">120309</strain>
    </source>
</reference>
<organism evidence="2 3">
    <name type="scientific">Mycolicibacterium nivoides</name>
    <dbReference type="NCBI Taxonomy" id="2487344"/>
    <lineage>
        <taxon>Bacteria</taxon>
        <taxon>Bacillati</taxon>
        <taxon>Actinomycetota</taxon>
        <taxon>Actinomycetes</taxon>
        <taxon>Mycobacteriales</taxon>
        <taxon>Mycobacteriaceae</taxon>
        <taxon>Mycolicibacterium</taxon>
    </lineage>
</organism>
<comment type="caution">
    <text evidence="2">The sequence shown here is derived from an EMBL/GenBank/DDBJ whole genome shotgun (WGS) entry which is preliminary data.</text>
</comment>
<protein>
    <submittedName>
        <fullName evidence="2">Ribonuclease H-like domain-containing protein</fullName>
    </submittedName>
</protein>
<keyword evidence="3" id="KW-1185">Reference proteome</keyword>
<feature type="domain" description="YprB ribonuclease H-like" evidence="1">
    <location>
        <begin position="379"/>
        <end position="555"/>
    </location>
</feature>
<proteinExistence type="predicted"/>
<dbReference type="RefSeq" id="WP_409545731.1">
    <property type="nucleotide sequence ID" value="NZ_JBKBDD010000020.1"/>
</dbReference>
<evidence type="ECO:0000313" key="2">
    <source>
        <dbReference type="EMBL" id="MFN6548183.1"/>
    </source>
</evidence>
<evidence type="ECO:0000259" key="1">
    <source>
        <dbReference type="Pfam" id="PF13482"/>
    </source>
</evidence>
<dbReference type="Pfam" id="PF13482">
    <property type="entry name" value="RNase_H_2"/>
    <property type="match status" value="1"/>
</dbReference>
<accession>A0ABW9LJK3</accession>
<evidence type="ECO:0000313" key="3">
    <source>
        <dbReference type="Proteomes" id="UP001635816"/>
    </source>
</evidence>
<sequence>MNDRNNPNLVLLGGYAAKQCPVRTQHDFGPEPLAWMPGEEDQARLDAGIAFEATVFATLAAAHPDAVLVEATLSHDDAITSTLAAMDAGAPLILGGWLPDDCVGGRKGKPDLLIRVEDGYLPADVKHHRTLEAKKTKAAQLSRITSPAVRTPQSGWTSATPYRLSDGLQLAHYTRMLQACGRHPGPGHMWAAIMGTTAVPGTADAGELVLVWHNLNEPVGFTYSRSCGKAARSLLQRYDHEHSFRVAVATAAAKRHAPLVEPVGQPECHSCPYEHVCNAQMRDDDPSRALTVGNLDTREWLTLRRLGITTTADLAVIDLDDERFFERYYAETSHRGRDHARSRLGGAAQRAAMITAGTPLTRTDDTPCQVPAADVEVDLDIEWDTNGHVYLWGARVRTDQLDSTATFHAFAEWTVMDAVRERELAQRFVRWLRDVRDRAHLDGRGIRVFHWSAAEPSRLRRILGSDVADLLDADTGVFTDLERVFKSQFLSVHGSSIKTVAPLFGFHWRADDAGGAVSQKRLDQAREDQPTCEAARRWLLSYNADDTEAMAVIRDGMRTWDG</sequence>
<dbReference type="InterPro" id="IPR038720">
    <property type="entry name" value="YprB_RNase_H-like_dom"/>
</dbReference>
<gene>
    <name evidence="2" type="ORF">ACK4CT_33970</name>
</gene>
<dbReference type="Proteomes" id="UP001635816">
    <property type="component" value="Unassembled WGS sequence"/>
</dbReference>
<name>A0ABW9LJK3_9MYCO</name>
<dbReference type="EMBL" id="JBKBDD010000020">
    <property type="protein sequence ID" value="MFN6548183.1"/>
    <property type="molecule type" value="Genomic_DNA"/>
</dbReference>